<name>A0A350HB67_UNCW3</name>
<evidence type="ECO:0000313" key="1">
    <source>
        <dbReference type="EMBL" id="HAV92783.1"/>
    </source>
</evidence>
<comment type="caution">
    <text evidence="1">The sequence shown here is derived from an EMBL/GenBank/DDBJ whole genome shotgun (WGS) entry which is preliminary data.</text>
</comment>
<sequence length="74" mass="8150">MIDTYSYSASDVEDWFGTLEIPAYGSIYENNAHFYSGNNASGSITETYYGQDENGNTVSCTNTINLENSNKGNK</sequence>
<organism evidence="1 2">
    <name type="scientific">candidate division WOR-3 bacterium</name>
    <dbReference type="NCBI Taxonomy" id="2052148"/>
    <lineage>
        <taxon>Bacteria</taxon>
        <taxon>Bacteria division WOR-3</taxon>
    </lineage>
</organism>
<proteinExistence type="predicted"/>
<dbReference type="Proteomes" id="UP000264062">
    <property type="component" value="Unassembled WGS sequence"/>
</dbReference>
<evidence type="ECO:0000313" key="2">
    <source>
        <dbReference type="Proteomes" id="UP000264062"/>
    </source>
</evidence>
<protein>
    <submittedName>
        <fullName evidence="1">Uncharacterized protein</fullName>
    </submittedName>
</protein>
<dbReference type="AlphaFoldDB" id="A0A350HB67"/>
<dbReference type="EMBL" id="DMZY01000186">
    <property type="protein sequence ID" value="HAV92783.1"/>
    <property type="molecule type" value="Genomic_DNA"/>
</dbReference>
<gene>
    <name evidence="1" type="ORF">DCW38_06345</name>
</gene>
<accession>A0A350HB67</accession>
<reference evidence="1 2" key="1">
    <citation type="journal article" date="2018" name="Nat. Biotechnol.">
        <title>A standardized bacterial taxonomy based on genome phylogeny substantially revises the tree of life.</title>
        <authorList>
            <person name="Parks D.H."/>
            <person name="Chuvochina M."/>
            <person name="Waite D.W."/>
            <person name="Rinke C."/>
            <person name="Skarshewski A."/>
            <person name="Chaumeil P.A."/>
            <person name="Hugenholtz P."/>
        </authorList>
    </citation>
    <scope>NUCLEOTIDE SEQUENCE [LARGE SCALE GENOMIC DNA]</scope>
    <source>
        <strain evidence="1">UBA9956</strain>
    </source>
</reference>